<dbReference type="Proteomes" id="UP000593998">
    <property type="component" value="Chromosome"/>
</dbReference>
<accession>A0A7L9J5Q2</accession>
<gene>
    <name evidence="1" type="ORF">IGS73_14950</name>
</gene>
<dbReference type="AlphaFoldDB" id="A0A7L9J5Q2"/>
<name>A0A7L9J5Q2_9MICO</name>
<proteinExistence type="predicted"/>
<protein>
    <submittedName>
        <fullName evidence="1">Pilus assembly protein</fullName>
    </submittedName>
</protein>
<dbReference type="EMBL" id="CP062789">
    <property type="protein sequence ID" value="QOK24694.1"/>
    <property type="molecule type" value="Genomic_DNA"/>
</dbReference>
<reference evidence="1 2" key="1">
    <citation type="submission" date="2020-10" db="EMBL/GenBank/DDBJ databases">
        <title>Janibacter indicus TT2 genome sequence.</title>
        <authorList>
            <person name="Lee K."/>
            <person name="Ganzorig M."/>
        </authorList>
    </citation>
    <scope>NUCLEOTIDE SEQUENCE [LARGE SCALE GENOMIC DNA]</scope>
    <source>
        <strain evidence="1 2">TT2</strain>
    </source>
</reference>
<organism evidence="1 2">
    <name type="scientific">Janibacter indicus</name>
    <dbReference type="NCBI Taxonomy" id="857417"/>
    <lineage>
        <taxon>Bacteria</taxon>
        <taxon>Bacillati</taxon>
        <taxon>Actinomycetota</taxon>
        <taxon>Actinomycetes</taxon>
        <taxon>Micrococcales</taxon>
        <taxon>Intrasporangiaceae</taxon>
        <taxon>Janibacter</taxon>
    </lineage>
</organism>
<evidence type="ECO:0000313" key="2">
    <source>
        <dbReference type="Proteomes" id="UP000593998"/>
    </source>
</evidence>
<sequence>MLILLLGTQAAMYYHARSVAIGAAADGARAQSLERAAGGDGASAAYSFITQAGGDDVLRGARVNASHSTTSATVTVSGTSMSLIPGWDPSVTQSATVPLERITQ</sequence>
<evidence type="ECO:0000313" key="1">
    <source>
        <dbReference type="EMBL" id="QOK24694.1"/>
    </source>
</evidence>